<evidence type="ECO:0000313" key="2">
    <source>
        <dbReference type="EMBL" id="PIO66833.1"/>
    </source>
</evidence>
<feature type="compositionally biased region" description="Low complexity" evidence="1">
    <location>
        <begin position="198"/>
        <end position="220"/>
    </location>
</feature>
<name>A0A2G9U9G3_TELCI</name>
<dbReference type="OrthoDB" id="10266696at2759"/>
<dbReference type="Proteomes" id="UP000230423">
    <property type="component" value="Unassembled WGS sequence"/>
</dbReference>
<evidence type="ECO:0000313" key="3">
    <source>
        <dbReference type="Proteomes" id="UP000230423"/>
    </source>
</evidence>
<evidence type="ECO:0000256" key="1">
    <source>
        <dbReference type="SAM" id="MobiDB-lite"/>
    </source>
</evidence>
<protein>
    <recommendedName>
        <fullName evidence="4">Stromal membrane-associated protein</fullName>
    </recommendedName>
</protein>
<feature type="region of interest" description="Disordered" evidence="1">
    <location>
        <begin position="197"/>
        <end position="234"/>
    </location>
</feature>
<dbReference type="InterPro" id="IPR038508">
    <property type="entry name" value="ArfGAP_dom_sf"/>
</dbReference>
<keyword evidence="3" id="KW-1185">Reference proteome</keyword>
<sequence length="406" mass="42548">MVQAWTHLILPSVDLQQERCTDYTDRANARIQRGITMRRGKADEKKAEQERLQNILLDMLKEDENKYCADCQAKTPRYILNGFVYPRVDVNDLPKPGQPSTKKKTTTTGLTSPNAARVSVASAEPKSSSAVVNDLLDFSAPASSNTQINGNNSLVGDFATLSLAPQQEASANQSLEVDDMFGSFASAPTIDTVMATGASQQASPVDQAAQSAPSSQGSADLMSLSGGGAQNGEKKSTADILSLFGDQSKGPTQPIIPVGGFAAFGLQAAPQQSVPPMAALGSTAKVPENKAFPVAPAMMGFASPMPQMPYGMNPQGFPNPFEQPSGATMLQGLQFAPVSAAPSLAAQPQSPTACSTRANNAFADLSIGKVLNMNYLSKPVVPSSTTAQAQATTTPANMNFDDLLGL</sequence>
<reference evidence="2 3" key="1">
    <citation type="submission" date="2015-09" db="EMBL/GenBank/DDBJ databases">
        <title>Draft genome of the parasitic nematode Teladorsagia circumcincta isolate WARC Sus (inbred).</title>
        <authorList>
            <person name="Mitreva M."/>
        </authorList>
    </citation>
    <scope>NUCLEOTIDE SEQUENCE [LARGE SCALE GENOMIC DNA]</scope>
    <source>
        <strain evidence="2 3">S</strain>
    </source>
</reference>
<feature type="region of interest" description="Disordered" evidence="1">
    <location>
        <begin position="90"/>
        <end position="116"/>
    </location>
</feature>
<gene>
    <name evidence="2" type="ORF">TELCIR_11436</name>
</gene>
<dbReference type="InterPro" id="IPR037278">
    <property type="entry name" value="ARFGAP/RecO"/>
</dbReference>
<dbReference type="SUPFAM" id="SSF57863">
    <property type="entry name" value="ArfGap/RecO-like zinc finger"/>
    <property type="match status" value="1"/>
</dbReference>
<dbReference type="AlphaFoldDB" id="A0A2G9U9G3"/>
<dbReference type="Gene3D" id="1.10.220.150">
    <property type="entry name" value="Arf GTPase activating protein"/>
    <property type="match status" value="1"/>
</dbReference>
<organism evidence="2 3">
    <name type="scientific">Teladorsagia circumcincta</name>
    <name type="common">Brown stomach worm</name>
    <name type="synonym">Ostertagia circumcincta</name>
    <dbReference type="NCBI Taxonomy" id="45464"/>
    <lineage>
        <taxon>Eukaryota</taxon>
        <taxon>Metazoa</taxon>
        <taxon>Ecdysozoa</taxon>
        <taxon>Nematoda</taxon>
        <taxon>Chromadorea</taxon>
        <taxon>Rhabditida</taxon>
        <taxon>Rhabditina</taxon>
        <taxon>Rhabditomorpha</taxon>
        <taxon>Strongyloidea</taxon>
        <taxon>Trichostrongylidae</taxon>
        <taxon>Teladorsagia</taxon>
    </lineage>
</organism>
<feature type="compositionally biased region" description="Low complexity" evidence="1">
    <location>
        <begin position="94"/>
        <end position="113"/>
    </location>
</feature>
<dbReference type="EMBL" id="KZ347996">
    <property type="protein sequence ID" value="PIO66833.1"/>
    <property type="molecule type" value="Genomic_DNA"/>
</dbReference>
<accession>A0A2G9U9G3</accession>
<proteinExistence type="predicted"/>
<evidence type="ECO:0008006" key="4">
    <source>
        <dbReference type="Google" id="ProtNLM"/>
    </source>
</evidence>